<keyword evidence="3" id="KW-1185">Reference proteome</keyword>
<dbReference type="PANTHER" id="PTHR11365:SF23">
    <property type="entry name" value="HYPOTHETICAL 5-OXOPROLINASE (EUROFUNG)-RELATED"/>
    <property type="match status" value="1"/>
</dbReference>
<dbReference type="InterPro" id="IPR045079">
    <property type="entry name" value="Oxoprolinase-like"/>
</dbReference>
<evidence type="ECO:0000313" key="2">
    <source>
        <dbReference type="EMBL" id="MFC3228708.1"/>
    </source>
</evidence>
<protein>
    <submittedName>
        <fullName evidence="2">Hydantoinase B/oxoprolinase family protein</fullName>
    </submittedName>
</protein>
<comment type="caution">
    <text evidence="2">The sequence shown here is derived from an EMBL/GenBank/DDBJ whole genome shotgun (WGS) entry which is preliminary data.</text>
</comment>
<dbReference type="Proteomes" id="UP001595528">
    <property type="component" value="Unassembled WGS sequence"/>
</dbReference>
<dbReference type="InterPro" id="IPR003692">
    <property type="entry name" value="Hydantoinase_B"/>
</dbReference>
<feature type="domain" description="Hydantoinase B/oxoprolinase" evidence="1">
    <location>
        <begin position="15"/>
        <end position="546"/>
    </location>
</feature>
<dbReference type="PANTHER" id="PTHR11365">
    <property type="entry name" value="5-OXOPROLINASE RELATED"/>
    <property type="match status" value="1"/>
</dbReference>
<gene>
    <name evidence="2" type="ORF">ACFOGJ_15800</name>
</gene>
<reference evidence="3" key="1">
    <citation type="journal article" date="2019" name="Int. J. Syst. Evol. Microbiol.">
        <title>The Global Catalogue of Microorganisms (GCM) 10K type strain sequencing project: providing services to taxonomists for standard genome sequencing and annotation.</title>
        <authorList>
            <consortium name="The Broad Institute Genomics Platform"/>
            <consortium name="The Broad Institute Genome Sequencing Center for Infectious Disease"/>
            <person name="Wu L."/>
            <person name="Ma J."/>
        </authorList>
    </citation>
    <scope>NUCLEOTIDE SEQUENCE [LARGE SCALE GENOMIC DNA]</scope>
    <source>
        <strain evidence="3">KCTC 42964</strain>
    </source>
</reference>
<evidence type="ECO:0000259" key="1">
    <source>
        <dbReference type="Pfam" id="PF02538"/>
    </source>
</evidence>
<sequence length="605" mass="64983">MSDGQDTGRGAAEMDPVQVSVMANRLDGIVREMTNTLLRAARSAVISSARDFSCCIVTGDNRLLASAEGLPVHIFGCHVQTENMCRYHEGDIREGDAYLDNDPYGGNTHPADHTFMVPVFFEGEHLFTTVAKCHMADIGNSIPSSYFARATDVYHEGALVFPGVRIQRDFRNEASVERMCRSRIRVPDQWYGDYLAGLGSARIAERRLKAFCEKYGGKTVKAFIEAWFDYSERRMADSIARLPKASLVNRGRSDPLEGIVDDGLELTVKVDIDPAEGRIHVDLRDNPPCVDCGLNTSRSAATSAVVGAIFNSLDNDIPRNAGSFRRLGFDYADNSVVAAPVFPHSCSTATTNVAERLVNITQSAFAQLGDGFGLSEGGTGLGTGMAVLSGRDDRRGNAAYVNRMMLSTNGGPASPQADGWVNYAIPVIAGLMYRDSVEIDELKHPFRITELGLVTDSAGAGRRRGAPAQTISYTPTGNPVTVVIPCDGQYAPPRGVVGGRDGTPGSTHLVSANGEAEKLPNVVTVQLQKGQTIRGRDSSGGGYGDPLTREPERVLKDVLEGWESPEKARDVYGVVFTGAIDDDSLAVDPAATEARRAELAAVAAE</sequence>
<organism evidence="2 3">
    <name type="scientific">Marinibaculum pumilum</name>
    <dbReference type="NCBI Taxonomy" id="1766165"/>
    <lineage>
        <taxon>Bacteria</taxon>
        <taxon>Pseudomonadati</taxon>
        <taxon>Pseudomonadota</taxon>
        <taxon>Alphaproteobacteria</taxon>
        <taxon>Rhodospirillales</taxon>
        <taxon>Rhodospirillaceae</taxon>
        <taxon>Marinibaculum</taxon>
    </lineage>
</organism>
<name>A0ABV7L282_9PROT</name>
<accession>A0ABV7L282</accession>
<dbReference type="Pfam" id="PF02538">
    <property type="entry name" value="Hydantoinase_B"/>
    <property type="match status" value="1"/>
</dbReference>
<evidence type="ECO:0000313" key="3">
    <source>
        <dbReference type="Proteomes" id="UP001595528"/>
    </source>
</evidence>
<proteinExistence type="predicted"/>
<dbReference type="EMBL" id="JBHRTR010000028">
    <property type="protein sequence ID" value="MFC3228708.1"/>
    <property type="molecule type" value="Genomic_DNA"/>
</dbReference>
<dbReference type="RefSeq" id="WP_379902087.1">
    <property type="nucleotide sequence ID" value="NZ_JBHRTR010000028.1"/>
</dbReference>